<dbReference type="Pfam" id="PF13374">
    <property type="entry name" value="TPR_10"/>
    <property type="match status" value="1"/>
</dbReference>
<evidence type="ECO:0000256" key="4">
    <source>
        <dbReference type="ARBA" id="ARBA00022803"/>
    </source>
</evidence>
<dbReference type="InterPro" id="IPR041243">
    <property type="entry name" value="STI1/HOP_DP"/>
</dbReference>
<keyword evidence="3" id="KW-0677">Repeat</keyword>
<evidence type="ECO:0000313" key="9">
    <source>
        <dbReference type="EMBL" id="KAA8916894.1"/>
    </source>
</evidence>
<feature type="repeat" description="TPR" evidence="6">
    <location>
        <begin position="314"/>
        <end position="347"/>
    </location>
</feature>
<protein>
    <recommendedName>
        <fullName evidence="8">STI1 domain-containing protein</fullName>
    </recommendedName>
</protein>
<feature type="domain" description="STI1" evidence="8">
    <location>
        <begin position="141"/>
        <end position="180"/>
    </location>
</feature>
<dbReference type="InterPro" id="IPR019734">
    <property type="entry name" value="TPR_rpt"/>
</dbReference>
<dbReference type="GO" id="GO:0051879">
    <property type="term" value="F:Hsp90 protein binding"/>
    <property type="evidence" value="ECO:0007669"/>
    <property type="project" value="TreeGrafter"/>
</dbReference>
<evidence type="ECO:0000256" key="5">
    <source>
        <dbReference type="ARBA" id="ARBA00064323"/>
    </source>
</evidence>
<dbReference type="Gene3D" id="1.10.260.100">
    <property type="match status" value="2"/>
</dbReference>
<comment type="subcellular location">
    <subcellularLocation>
        <location evidence="1">Cytoplasm</location>
    </subcellularLocation>
</comment>
<dbReference type="FunFam" id="1.10.260.100:FF:000004">
    <property type="entry name" value="Putative stress-induced-phosphoprotein 1"/>
    <property type="match status" value="1"/>
</dbReference>
<dbReference type="GO" id="GO:0005737">
    <property type="term" value="C:cytoplasm"/>
    <property type="evidence" value="ECO:0007669"/>
    <property type="project" value="UniProtKB-SubCell"/>
</dbReference>
<dbReference type="EMBL" id="SWFS01000078">
    <property type="protein sequence ID" value="KAA8916894.1"/>
    <property type="molecule type" value="Genomic_DNA"/>
</dbReference>
<dbReference type="Gene3D" id="1.25.40.10">
    <property type="entry name" value="Tetratricopeptide repeat domain"/>
    <property type="match status" value="3"/>
</dbReference>
<keyword evidence="10" id="KW-1185">Reference proteome</keyword>
<feature type="repeat" description="TPR" evidence="6">
    <location>
        <begin position="73"/>
        <end position="106"/>
    </location>
</feature>
<dbReference type="FunFam" id="1.25.40.10:FF:000020">
    <property type="entry name" value="Stress-induced phosphoprotein 1"/>
    <property type="match status" value="1"/>
</dbReference>
<keyword evidence="4 6" id="KW-0802">TPR repeat</keyword>
<feature type="compositionally biased region" description="Basic and acidic residues" evidence="7">
    <location>
        <begin position="235"/>
        <end position="245"/>
    </location>
</feature>
<dbReference type="PANTHER" id="PTHR22904">
    <property type="entry name" value="TPR REPEAT CONTAINING PROTEIN"/>
    <property type="match status" value="1"/>
</dbReference>
<comment type="caution">
    <text evidence="9">The sequence shown here is derived from an EMBL/GenBank/DDBJ whole genome shotgun (WGS) entry which is preliminary data.</text>
</comment>
<feature type="compositionally biased region" description="Basic and acidic residues" evidence="7">
    <location>
        <begin position="210"/>
        <end position="227"/>
    </location>
</feature>
<evidence type="ECO:0000256" key="1">
    <source>
        <dbReference type="ARBA" id="ARBA00004496"/>
    </source>
</evidence>
<sequence>MSEADRLKAEGNAAFAAKDFEKAVDLFTQAIGASETPNHVLYSNRSGAHASLKNFSEALKDAEECTKINPTWAKGFSRKGAAYHGLGDLVAAKDAYDEALKLDPNNAQAQSGLKSVEDAINREASQDGQSPDMGMSQLFNAPDVWTKFANDPKTASFANDPSFVSKFKELQKNPMASLNIAAQDPRMMAAVSVLLGIDMQPQAGQQQQSEEPKPTPKKEEPKPKEPEPEPEPVDEDKKRADEEKQQGNTLYKQRQFDEAIAHYEKAWEIKQDITYLNNRAAAEYEKGDYDAAVATCTKAIDHGREVFADYKLMAKVYARLGNVYIKQNNLKDAISNYNKSLTEHRTPDVLNKLRQAEKDLKKQEELAYIDPAKADEAREEGNKKFKEGDSPGAVKCYTEAIKRAPEDPRGYANRAAAYLKLMTYPDAVRDCDIAISKDPNFFKAYSRKATALLVMRDYRKCIDTLEQAREVDKEHKHTREIEELYQKAMANRFQAEEGETPEQTLERASKDPEIAEILQDPVMNSILQQAQGNPAALRDHMQNPEVRKKINLLAAAGIIRTR</sequence>
<dbReference type="GO" id="GO:0042030">
    <property type="term" value="F:ATPase inhibitor activity"/>
    <property type="evidence" value="ECO:0007669"/>
    <property type="project" value="UniProtKB-ARBA"/>
</dbReference>
<proteinExistence type="predicted"/>
<evidence type="ECO:0000256" key="2">
    <source>
        <dbReference type="ARBA" id="ARBA00022490"/>
    </source>
</evidence>
<dbReference type="Pfam" id="PF13432">
    <property type="entry name" value="TPR_16"/>
    <property type="match status" value="1"/>
</dbReference>
<feature type="region of interest" description="Disordered" evidence="7">
    <location>
        <begin position="201"/>
        <end position="253"/>
    </location>
</feature>
<dbReference type="AlphaFoldDB" id="A0A642VCW0"/>
<dbReference type="OrthoDB" id="2423701at2759"/>
<evidence type="ECO:0000256" key="6">
    <source>
        <dbReference type="PROSITE-ProRule" id="PRU00339"/>
    </source>
</evidence>
<dbReference type="FunFam" id="1.10.260.100:FF:000002">
    <property type="entry name" value="Stress-induced-phosphoprotein 1 (Hsp70/Hsp90-organizing)"/>
    <property type="match status" value="1"/>
</dbReference>
<dbReference type="SMART" id="SM00727">
    <property type="entry name" value="STI1"/>
    <property type="match status" value="2"/>
</dbReference>
<evidence type="ECO:0000256" key="7">
    <source>
        <dbReference type="SAM" id="MobiDB-lite"/>
    </source>
</evidence>
<dbReference type="PANTHER" id="PTHR22904:SF523">
    <property type="entry name" value="STRESS-INDUCED-PHOSPHOPROTEIN 1"/>
    <property type="match status" value="1"/>
</dbReference>
<accession>A0A642VCW0</accession>
<dbReference type="InterPro" id="IPR006636">
    <property type="entry name" value="STI1_HS-bd"/>
</dbReference>
<feature type="repeat" description="TPR" evidence="6">
    <location>
        <begin position="240"/>
        <end position="273"/>
    </location>
</feature>
<feature type="domain" description="STI1" evidence="8">
    <location>
        <begin position="511"/>
        <end position="550"/>
    </location>
</feature>
<comment type="subunit">
    <text evidence="5">Part of a larger complex that includes HSP70, HSP90, and immunophilins.</text>
</comment>
<dbReference type="FunFam" id="1.25.40.10:FF:000027">
    <property type="entry name" value="stress-induced-phosphoprotein 1 isoform X1"/>
    <property type="match status" value="1"/>
</dbReference>
<dbReference type="Pfam" id="PF17830">
    <property type="entry name" value="STI1-HOP_DP"/>
    <property type="match status" value="2"/>
</dbReference>
<evidence type="ECO:0000313" key="10">
    <source>
        <dbReference type="Proteomes" id="UP000761534"/>
    </source>
</evidence>
<evidence type="ECO:0000256" key="3">
    <source>
        <dbReference type="ARBA" id="ARBA00022737"/>
    </source>
</evidence>
<dbReference type="SUPFAM" id="SSF48452">
    <property type="entry name" value="TPR-like"/>
    <property type="match status" value="3"/>
</dbReference>
<dbReference type="Proteomes" id="UP000761534">
    <property type="component" value="Unassembled WGS sequence"/>
</dbReference>
<gene>
    <name evidence="9" type="ORF">TRICI_001013</name>
</gene>
<dbReference type="FunFam" id="1.25.40.10:FF:000010">
    <property type="entry name" value="Stress-induced phosphoprotein 1"/>
    <property type="match status" value="1"/>
</dbReference>
<dbReference type="InterPro" id="IPR011990">
    <property type="entry name" value="TPR-like_helical_dom_sf"/>
</dbReference>
<dbReference type="VEuPathDB" id="FungiDB:TRICI_001013"/>
<dbReference type="Pfam" id="PF13424">
    <property type="entry name" value="TPR_12"/>
    <property type="match status" value="1"/>
</dbReference>
<dbReference type="Pfam" id="PF00515">
    <property type="entry name" value="TPR_1"/>
    <property type="match status" value="1"/>
</dbReference>
<evidence type="ECO:0000259" key="8">
    <source>
        <dbReference type="SMART" id="SM00727"/>
    </source>
</evidence>
<dbReference type="PROSITE" id="PS50005">
    <property type="entry name" value="TPR"/>
    <property type="match status" value="3"/>
</dbReference>
<organism evidence="9 10">
    <name type="scientific">Trichomonascus ciferrii</name>
    <dbReference type="NCBI Taxonomy" id="44093"/>
    <lineage>
        <taxon>Eukaryota</taxon>
        <taxon>Fungi</taxon>
        <taxon>Dikarya</taxon>
        <taxon>Ascomycota</taxon>
        <taxon>Saccharomycotina</taxon>
        <taxon>Dipodascomycetes</taxon>
        <taxon>Dipodascales</taxon>
        <taxon>Trichomonascaceae</taxon>
        <taxon>Trichomonascus</taxon>
        <taxon>Trichomonascus ciferrii complex</taxon>
    </lineage>
</organism>
<dbReference type="SMART" id="SM00028">
    <property type="entry name" value="TPR"/>
    <property type="match status" value="9"/>
</dbReference>
<keyword evidence="2" id="KW-0963">Cytoplasm</keyword>
<name>A0A642VCW0_9ASCO</name>
<reference evidence="9" key="1">
    <citation type="journal article" date="2019" name="G3 (Bethesda)">
        <title>Genome Assemblies of Two Rare Opportunistic Yeast Pathogens: Diutina rugosa (syn. Candida rugosa) and Trichomonascus ciferrii (syn. Candida ciferrii).</title>
        <authorList>
            <person name="Mixao V."/>
            <person name="Saus E."/>
            <person name="Hansen A.P."/>
            <person name="Lass-Florl C."/>
            <person name="Gabaldon T."/>
        </authorList>
    </citation>
    <scope>NUCLEOTIDE SEQUENCE</scope>
    <source>
        <strain evidence="9">CBS 4856</strain>
    </source>
</reference>